<proteinExistence type="predicted"/>
<dbReference type="EMBL" id="JAMYWD010000003">
    <property type="protein sequence ID" value="KAJ4976814.1"/>
    <property type="molecule type" value="Genomic_DNA"/>
</dbReference>
<dbReference type="Proteomes" id="UP001141806">
    <property type="component" value="Unassembled WGS sequence"/>
</dbReference>
<gene>
    <name evidence="2" type="ORF">NE237_001920</name>
</gene>
<comment type="caution">
    <text evidence="2">The sequence shown here is derived from an EMBL/GenBank/DDBJ whole genome shotgun (WGS) entry which is preliminary data.</text>
</comment>
<accession>A0A9Q0QYW5</accession>
<organism evidence="2 3">
    <name type="scientific">Protea cynaroides</name>
    <dbReference type="NCBI Taxonomy" id="273540"/>
    <lineage>
        <taxon>Eukaryota</taxon>
        <taxon>Viridiplantae</taxon>
        <taxon>Streptophyta</taxon>
        <taxon>Embryophyta</taxon>
        <taxon>Tracheophyta</taxon>
        <taxon>Spermatophyta</taxon>
        <taxon>Magnoliopsida</taxon>
        <taxon>Proteales</taxon>
        <taxon>Proteaceae</taxon>
        <taxon>Protea</taxon>
    </lineage>
</organism>
<feature type="region of interest" description="Disordered" evidence="1">
    <location>
        <begin position="129"/>
        <end position="168"/>
    </location>
</feature>
<evidence type="ECO:0000256" key="1">
    <source>
        <dbReference type="SAM" id="MobiDB-lite"/>
    </source>
</evidence>
<sequence length="168" mass="18880">MSIPSDFLQRLAPVVSGKKLETPLHLITSRSWLCFQNLNTGFHGFVNHLDFYKGSSNSLQSCGCMETGKPLVMAVNHIHFITEYVLLGRQAAIRRRRWSWRRRTRSEGEYGDDDGEGDRAELIRWSSNKYAEGGDGGASGGIELYQKDNMDDDGEGDCRTDQISMEVG</sequence>
<dbReference type="AlphaFoldDB" id="A0A9Q0QYW5"/>
<protein>
    <submittedName>
        <fullName evidence="2">Uncharacterized protein</fullName>
    </submittedName>
</protein>
<name>A0A9Q0QYW5_9MAGN</name>
<reference evidence="2" key="1">
    <citation type="journal article" date="2023" name="Plant J.">
        <title>The genome of the king protea, Protea cynaroides.</title>
        <authorList>
            <person name="Chang J."/>
            <person name="Duong T.A."/>
            <person name="Schoeman C."/>
            <person name="Ma X."/>
            <person name="Roodt D."/>
            <person name="Barker N."/>
            <person name="Li Z."/>
            <person name="Van de Peer Y."/>
            <person name="Mizrachi E."/>
        </authorList>
    </citation>
    <scope>NUCLEOTIDE SEQUENCE</scope>
    <source>
        <tissue evidence="2">Young leaves</tissue>
    </source>
</reference>
<keyword evidence="3" id="KW-1185">Reference proteome</keyword>
<evidence type="ECO:0000313" key="2">
    <source>
        <dbReference type="EMBL" id="KAJ4976814.1"/>
    </source>
</evidence>
<evidence type="ECO:0000313" key="3">
    <source>
        <dbReference type="Proteomes" id="UP001141806"/>
    </source>
</evidence>